<dbReference type="InterPro" id="IPR019657">
    <property type="entry name" value="ComFB"/>
</dbReference>
<proteinExistence type="predicted"/>
<accession>A0A419TAU9</accession>
<name>A0A419TAU9_9FIRM</name>
<comment type="caution">
    <text evidence="1">The sequence shown here is derived from an EMBL/GenBank/DDBJ whole genome shotgun (WGS) entry which is preliminary data.</text>
</comment>
<gene>
    <name evidence="1" type="ORF">BET03_01785</name>
</gene>
<dbReference type="OrthoDB" id="5616024at2"/>
<protein>
    <submittedName>
        <fullName evidence="1">Competence protein ComFB</fullName>
    </submittedName>
</protein>
<evidence type="ECO:0000313" key="2">
    <source>
        <dbReference type="Proteomes" id="UP000284177"/>
    </source>
</evidence>
<sequence length="90" mass="10482">MKLHNYMEIVVHKKVEEIIEKQEGICKCEKCKLDVTAIALNNLPPKYVVTYKGEVYAKINELKNQFETDIIREIVKAIKIVADNPRHNDE</sequence>
<dbReference type="RefSeq" id="WP_120166630.1">
    <property type="nucleotide sequence ID" value="NZ_MCIB01000001.1"/>
</dbReference>
<reference evidence="1 2" key="1">
    <citation type="submission" date="2016-08" db="EMBL/GenBank/DDBJ databases">
        <title>Novel Firmicutes and Novel Genomes.</title>
        <authorList>
            <person name="Poppleton D.I."/>
            <person name="Gribaldo S."/>
        </authorList>
    </citation>
    <scope>NUCLEOTIDE SEQUENCE [LARGE SCALE GENOMIC DNA]</scope>
    <source>
        <strain evidence="1 2">CTT3</strain>
    </source>
</reference>
<keyword evidence="2" id="KW-1185">Reference proteome</keyword>
<dbReference type="AlphaFoldDB" id="A0A419TAU9"/>
<organism evidence="1 2">
    <name type="scientific">Thermohalobacter berrensis</name>
    <dbReference type="NCBI Taxonomy" id="99594"/>
    <lineage>
        <taxon>Bacteria</taxon>
        <taxon>Bacillati</taxon>
        <taxon>Bacillota</taxon>
        <taxon>Tissierellia</taxon>
        <taxon>Tissierellales</taxon>
        <taxon>Thermohalobacteraceae</taxon>
        <taxon>Thermohalobacter</taxon>
    </lineage>
</organism>
<dbReference type="EMBL" id="MCIB01000001">
    <property type="protein sequence ID" value="RKD34582.1"/>
    <property type="molecule type" value="Genomic_DNA"/>
</dbReference>
<dbReference type="Proteomes" id="UP000284177">
    <property type="component" value="Unassembled WGS sequence"/>
</dbReference>
<dbReference type="Pfam" id="PF10719">
    <property type="entry name" value="ComFB"/>
    <property type="match status" value="1"/>
</dbReference>
<evidence type="ECO:0000313" key="1">
    <source>
        <dbReference type="EMBL" id="RKD34582.1"/>
    </source>
</evidence>